<keyword evidence="2" id="KW-1185">Reference proteome</keyword>
<dbReference type="Proteomes" id="UP001165960">
    <property type="component" value="Unassembled WGS sequence"/>
</dbReference>
<comment type="caution">
    <text evidence="1">The sequence shown here is derived from an EMBL/GenBank/DDBJ whole genome shotgun (WGS) entry which is preliminary data.</text>
</comment>
<accession>A0ACC2TJF3</accession>
<gene>
    <name evidence="1" type="ORF">DSO57_1004428</name>
</gene>
<evidence type="ECO:0000313" key="1">
    <source>
        <dbReference type="EMBL" id="KAJ9074626.1"/>
    </source>
</evidence>
<proteinExistence type="predicted"/>
<evidence type="ECO:0000313" key="2">
    <source>
        <dbReference type="Proteomes" id="UP001165960"/>
    </source>
</evidence>
<dbReference type="EMBL" id="QTSX02002851">
    <property type="protein sequence ID" value="KAJ9074626.1"/>
    <property type="molecule type" value="Genomic_DNA"/>
</dbReference>
<reference evidence="1" key="1">
    <citation type="submission" date="2022-04" db="EMBL/GenBank/DDBJ databases">
        <title>Genome of the entomopathogenic fungus Entomophthora muscae.</title>
        <authorList>
            <person name="Elya C."/>
            <person name="Lovett B.R."/>
            <person name="Lee E."/>
            <person name="Macias A.M."/>
            <person name="Hajek A.E."/>
            <person name="De Bivort B.L."/>
            <person name="Kasson M.T."/>
            <person name="De Fine Licht H.H."/>
            <person name="Stajich J.E."/>
        </authorList>
    </citation>
    <scope>NUCLEOTIDE SEQUENCE</scope>
    <source>
        <strain evidence="1">Berkeley</strain>
    </source>
</reference>
<protein>
    <submittedName>
        <fullName evidence="1">Uncharacterized protein</fullName>
    </submittedName>
</protein>
<name>A0ACC2TJF3_9FUNG</name>
<sequence length="55" mass="5712">MDLSLILAAVKPAAPTSPPSGSLIPLEPRASKGVLSIWKVIAALNRPAPVSQSFF</sequence>
<organism evidence="1 2">
    <name type="scientific">Entomophthora muscae</name>
    <dbReference type="NCBI Taxonomy" id="34485"/>
    <lineage>
        <taxon>Eukaryota</taxon>
        <taxon>Fungi</taxon>
        <taxon>Fungi incertae sedis</taxon>
        <taxon>Zoopagomycota</taxon>
        <taxon>Entomophthoromycotina</taxon>
        <taxon>Entomophthoromycetes</taxon>
        <taxon>Entomophthorales</taxon>
        <taxon>Entomophthoraceae</taxon>
        <taxon>Entomophthora</taxon>
    </lineage>
</organism>